<dbReference type="HAMAP" id="MF_02204">
    <property type="entry name" value="Pal"/>
    <property type="match status" value="1"/>
</dbReference>
<dbReference type="InterPro" id="IPR006665">
    <property type="entry name" value="OmpA-like"/>
</dbReference>
<dbReference type="InterPro" id="IPR050330">
    <property type="entry name" value="Bact_OuterMem_StrucFunc"/>
</dbReference>
<keyword evidence="8" id="KW-0131">Cell cycle</keyword>
<dbReference type="PROSITE" id="PS51257">
    <property type="entry name" value="PROKAR_LIPOPROTEIN"/>
    <property type="match status" value="1"/>
</dbReference>
<dbReference type="GO" id="GO:0009279">
    <property type="term" value="C:cell outer membrane"/>
    <property type="evidence" value="ECO:0007669"/>
    <property type="project" value="UniProtKB-SubCell"/>
</dbReference>
<proteinExistence type="inferred from homology"/>
<dbReference type="InterPro" id="IPR039001">
    <property type="entry name" value="Pal"/>
</dbReference>
<sequence>MRFIGKAMLLTTVLVISACTNADRFGAGGSLDANASAGAGAGFGNGVPLGSSSVTTGALDPASSAYFEQTIGDRVLFAVDQSTLSDTGRQTLAAQAGWLQSNPSYTAIIEGHADEQGTREYNLALGERRASSVRDYLVSQGISSGRLRTVTYGKERPIEVCSTESCYAKNRRAVTVVAAGIGS</sequence>
<evidence type="ECO:0000256" key="2">
    <source>
        <dbReference type="ARBA" id="ARBA00022618"/>
    </source>
</evidence>
<evidence type="ECO:0000256" key="3">
    <source>
        <dbReference type="ARBA" id="ARBA00022729"/>
    </source>
</evidence>
<evidence type="ECO:0000313" key="10">
    <source>
        <dbReference type="EMBL" id="KKL68287.1"/>
    </source>
</evidence>
<gene>
    <name evidence="10" type="ORF">LCGC14_2126490</name>
</gene>
<dbReference type="PANTHER" id="PTHR30329:SF21">
    <property type="entry name" value="LIPOPROTEIN YIAD-RELATED"/>
    <property type="match status" value="1"/>
</dbReference>
<evidence type="ECO:0000256" key="7">
    <source>
        <dbReference type="ARBA" id="ARBA00023288"/>
    </source>
</evidence>
<dbReference type="CDD" id="cd07185">
    <property type="entry name" value="OmpA_C-like"/>
    <property type="match status" value="1"/>
</dbReference>
<dbReference type="PROSITE" id="PS51123">
    <property type="entry name" value="OMPA_2"/>
    <property type="match status" value="1"/>
</dbReference>
<evidence type="ECO:0000256" key="1">
    <source>
        <dbReference type="ARBA" id="ARBA00004442"/>
    </source>
</evidence>
<keyword evidence="5" id="KW-0564">Palmitate</keyword>
<feature type="domain" description="OmpA-like" evidence="9">
    <location>
        <begin position="64"/>
        <end position="181"/>
    </location>
</feature>
<evidence type="ECO:0000259" key="9">
    <source>
        <dbReference type="PROSITE" id="PS51123"/>
    </source>
</evidence>
<protein>
    <recommendedName>
        <fullName evidence="9">OmpA-like domain-containing protein</fullName>
    </recommendedName>
</protein>
<evidence type="ECO:0000256" key="4">
    <source>
        <dbReference type="ARBA" id="ARBA00023136"/>
    </source>
</evidence>
<keyword evidence="6" id="KW-0998">Cell outer membrane</keyword>
<dbReference type="InterPro" id="IPR036737">
    <property type="entry name" value="OmpA-like_sf"/>
</dbReference>
<evidence type="ECO:0000256" key="8">
    <source>
        <dbReference type="ARBA" id="ARBA00023306"/>
    </source>
</evidence>
<comment type="subcellular location">
    <subcellularLocation>
        <location evidence="1">Cell outer membrane</location>
    </subcellularLocation>
</comment>
<dbReference type="PANTHER" id="PTHR30329">
    <property type="entry name" value="STATOR ELEMENT OF FLAGELLAR MOTOR COMPLEX"/>
    <property type="match status" value="1"/>
</dbReference>
<accession>A0A0F9GZ01</accession>
<dbReference type="InterPro" id="IPR014169">
    <property type="entry name" value="Pal_lipo_C"/>
</dbReference>
<name>A0A0F9GZ01_9ZZZZ</name>
<dbReference type="GO" id="GO:0051301">
    <property type="term" value="P:cell division"/>
    <property type="evidence" value="ECO:0007669"/>
    <property type="project" value="UniProtKB-KW"/>
</dbReference>
<dbReference type="AlphaFoldDB" id="A0A0F9GZ01"/>
<dbReference type="Gene3D" id="3.30.1330.60">
    <property type="entry name" value="OmpA-like domain"/>
    <property type="match status" value="1"/>
</dbReference>
<dbReference type="PRINTS" id="PR01021">
    <property type="entry name" value="OMPADOMAIN"/>
</dbReference>
<dbReference type="InterPro" id="IPR006664">
    <property type="entry name" value="OMP_bac"/>
</dbReference>
<keyword evidence="2" id="KW-0132">Cell division</keyword>
<organism evidence="10">
    <name type="scientific">marine sediment metagenome</name>
    <dbReference type="NCBI Taxonomy" id="412755"/>
    <lineage>
        <taxon>unclassified sequences</taxon>
        <taxon>metagenomes</taxon>
        <taxon>ecological metagenomes</taxon>
    </lineage>
</organism>
<dbReference type="SUPFAM" id="SSF103088">
    <property type="entry name" value="OmpA-like"/>
    <property type="match status" value="1"/>
</dbReference>
<keyword evidence="4" id="KW-0472">Membrane</keyword>
<reference evidence="10" key="1">
    <citation type="journal article" date="2015" name="Nature">
        <title>Complex archaea that bridge the gap between prokaryotes and eukaryotes.</title>
        <authorList>
            <person name="Spang A."/>
            <person name="Saw J.H."/>
            <person name="Jorgensen S.L."/>
            <person name="Zaremba-Niedzwiedzka K."/>
            <person name="Martijn J."/>
            <person name="Lind A.E."/>
            <person name="van Eijk R."/>
            <person name="Schleper C."/>
            <person name="Guy L."/>
            <person name="Ettema T.J."/>
        </authorList>
    </citation>
    <scope>NUCLEOTIDE SEQUENCE</scope>
</reference>
<evidence type="ECO:0000256" key="5">
    <source>
        <dbReference type="ARBA" id="ARBA00023139"/>
    </source>
</evidence>
<keyword evidence="7" id="KW-0449">Lipoprotein</keyword>
<comment type="caution">
    <text evidence="10">The sequence shown here is derived from an EMBL/GenBank/DDBJ whole genome shotgun (WGS) entry which is preliminary data.</text>
</comment>
<dbReference type="EMBL" id="LAZR01026577">
    <property type="protein sequence ID" value="KKL68287.1"/>
    <property type="molecule type" value="Genomic_DNA"/>
</dbReference>
<dbReference type="Pfam" id="PF00691">
    <property type="entry name" value="OmpA"/>
    <property type="match status" value="1"/>
</dbReference>
<keyword evidence="3" id="KW-0732">Signal</keyword>
<dbReference type="NCBIfam" id="TIGR02802">
    <property type="entry name" value="Pal_lipo"/>
    <property type="match status" value="1"/>
</dbReference>
<evidence type="ECO:0000256" key="6">
    <source>
        <dbReference type="ARBA" id="ARBA00023237"/>
    </source>
</evidence>